<dbReference type="PANTHER" id="PTHR14778:SF2">
    <property type="entry name" value="KINETOCHORE-ASSOCIATED PROTEIN DSN1 HOMOLOG"/>
    <property type="match status" value="1"/>
</dbReference>
<feature type="region of interest" description="Disordered" evidence="2">
    <location>
        <begin position="128"/>
        <end position="229"/>
    </location>
</feature>
<gene>
    <name evidence="3" type="ORF">CLIB1423_37S00276</name>
</gene>
<feature type="compositionally biased region" description="Polar residues" evidence="2">
    <location>
        <begin position="37"/>
        <end position="55"/>
    </location>
</feature>
<keyword evidence="1" id="KW-0175">Coiled coil</keyword>
<feature type="coiled-coil region" evidence="1">
    <location>
        <begin position="340"/>
        <end position="374"/>
    </location>
</feature>
<sequence>MPPRKKSNAGTSTRVKSKVKGTLKSIPSLAPEEPNHNNDSFNNGDQSSQITSIMNRKNRLGDLLNDRSKQKQVVPRRSNKRQSRSFEEDEGFKFKRSQEANNIAQVSTPISRLREELIGISDDELAPISFGNGFERKNNKKRYEDDEDDENDDIGGGNALSSPIRSNAKRSKSNTKTISNKMAPATYINEYSSDDFSKPATSTESKLKRRSSYHNRGKRLSSIGNGFGGVPHDTIPPSDYYKLLDNSLPEPHRMRQLLIWCFKKKLDQEDKEKNVTTSVEDKTSINIAKVIKEEIMTDLVNGDIETSWYNKENKSYRDNAISKNKTKNDKGNKLLPNPLNVKTLENIQIYQQKLKELQTEREEWDKSLNNYCKDITLDNFPSIKKDSEIIQQDDGNERVQEILKESLLKNLENSIQEVEDIPNHIENSIDKVFNTAYRLHKGHELIESIQRNQLNGEISSVVKDCMTGREMESTEAKEPETKQKPNQNDSFWPISRSPTTKELLRGIARLDAR</sequence>
<dbReference type="Proteomes" id="UP000837801">
    <property type="component" value="Unassembled WGS sequence"/>
</dbReference>
<feature type="region of interest" description="Disordered" evidence="2">
    <location>
        <begin position="469"/>
        <end position="497"/>
    </location>
</feature>
<dbReference type="InterPro" id="IPR013218">
    <property type="entry name" value="Dsn1/Mis13"/>
</dbReference>
<evidence type="ECO:0000313" key="3">
    <source>
        <dbReference type="EMBL" id="CAH2355881.1"/>
    </source>
</evidence>
<feature type="compositionally biased region" description="Basic and acidic residues" evidence="2">
    <location>
        <begin position="134"/>
        <end position="144"/>
    </location>
</feature>
<dbReference type="GO" id="GO:0000444">
    <property type="term" value="C:MIS12/MIND type complex"/>
    <property type="evidence" value="ECO:0007669"/>
    <property type="project" value="InterPro"/>
</dbReference>
<dbReference type="EMBL" id="CAKXYY010000037">
    <property type="protein sequence ID" value="CAH2355881.1"/>
    <property type="molecule type" value="Genomic_DNA"/>
</dbReference>
<comment type="caution">
    <text evidence="3">The sequence shown here is derived from an EMBL/GenBank/DDBJ whole genome shotgun (WGS) entry which is preliminary data.</text>
</comment>
<name>A0A9P0QVK5_9ASCO</name>
<feature type="compositionally biased region" description="Basic residues" evidence="2">
    <location>
        <begin position="207"/>
        <end position="219"/>
    </location>
</feature>
<evidence type="ECO:0008006" key="5">
    <source>
        <dbReference type="Google" id="ProtNLM"/>
    </source>
</evidence>
<protein>
    <recommendedName>
        <fullName evidence="5">Kinetochore protein mis13</fullName>
    </recommendedName>
</protein>
<evidence type="ECO:0000256" key="1">
    <source>
        <dbReference type="SAM" id="Coils"/>
    </source>
</evidence>
<evidence type="ECO:0000256" key="2">
    <source>
        <dbReference type="SAM" id="MobiDB-lite"/>
    </source>
</evidence>
<accession>A0A9P0QVK5</accession>
<dbReference type="OrthoDB" id="3364649at2759"/>
<dbReference type="PANTHER" id="PTHR14778">
    <property type="entry name" value="KINETOCHORE-ASSOCIATED PROTEIN DSN1 HOMOLOG"/>
    <property type="match status" value="1"/>
</dbReference>
<reference evidence="3" key="1">
    <citation type="submission" date="2022-03" db="EMBL/GenBank/DDBJ databases">
        <authorList>
            <person name="Legras J.-L."/>
            <person name="Devillers H."/>
            <person name="Grondin C."/>
        </authorList>
    </citation>
    <scope>NUCLEOTIDE SEQUENCE</scope>
    <source>
        <strain evidence="3">CLIB 1423</strain>
    </source>
</reference>
<evidence type="ECO:0000313" key="4">
    <source>
        <dbReference type="Proteomes" id="UP000837801"/>
    </source>
</evidence>
<dbReference type="AlphaFoldDB" id="A0A9P0QVK5"/>
<feature type="compositionally biased region" description="Polar residues" evidence="2">
    <location>
        <begin position="484"/>
        <end position="497"/>
    </location>
</feature>
<keyword evidence="4" id="KW-1185">Reference proteome</keyword>
<feature type="region of interest" description="Disordered" evidence="2">
    <location>
        <begin position="1"/>
        <end position="93"/>
    </location>
</feature>
<dbReference type="GO" id="GO:0007059">
    <property type="term" value="P:chromosome segregation"/>
    <property type="evidence" value="ECO:0007669"/>
    <property type="project" value="InterPro"/>
</dbReference>
<dbReference type="Pfam" id="PF08202">
    <property type="entry name" value="MIS13"/>
    <property type="match status" value="1"/>
</dbReference>
<dbReference type="GO" id="GO:0051301">
    <property type="term" value="P:cell division"/>
    <property type="evidence" value="ECO:0007669"/>
    <property type="project" value="InterPro"/>
</dbReference>
<organism evidence="3 4">
    <name type="scientific">[Candida] railenensis</name>
    <dbReference type="NCBI Taxonomy" id="45579"/>
    <lineage>
        <taxon>Eukaryota</taxon>
        <taxon>Fungi</taxon>
        <taxon>Dikarya</taxon>
        <taxon>Ascomycota</taxon>
        <taxon>Saccharomycotina</taxon>
        <taxon>Pichiomycetes</taxon>
        <taxon>Debaryomycetaceae</taxon>
        <taxon>Kurtzmaniella</taxon>
    </lineage>
</organism>
<proteinExistence type="predicted"/>
<feature type="compositionally biased region" description="Basic and acidic residues" evidence="2">
    <location>
        <begin position="469"/>
        <end position="483"/>
    </location>
</feature>